<reference evidence="1" key="1">
    <citation type="submission" date="2023-01" db="EMBL/GenBank/DDBJ databases">
        <title>Genome assembly of the deep-sea coral Lophelia pertusa.</title>
        <authorList>
            <person name="Herrera S."/>
            <person name="Cordes E."/>
        </authorList>
    </citation>
    <scope>NUCLEOTIDE SEQUENCE</scope>
    <source>
        <strain evidence="1">USNM1676648</strain>
        <tissue evidence="1">Polyp</tissue>
    </source>
</reference>
<gene>
    <name evidence="1" type="ORF">OS493_019177</name>
</gene>
<evidence type="ECO:0000313" key="1">
    <source>
        <dbReference type="EMBL" id="KAJ7331592.1"/>
    </source>
</evidence>
<comment type="caution">
    <text evidence="1">The sequence shown here is derived from an EMBL/GenBank/DDBJ whole genome shotgun (WGS) entry which is preliminary data.</text>
</comment>
<dbReference type="EMBL" id="MU827788">
    <property type="protein sequence ID" value="KAJ7331592.1"/>
    <property type="molecule type" value="Genomic_DNA"/>
</dbReference>
<dbReference type="OrthoDB" id="2789670at2759"/>
<name>A0A9W9YBJ9_9CNID</name>
<accession>A0A9W9YBJ9</accession>
<dbReference type="AlphaFoldDB" id="A0A9W9YBJ9"/>
<sequence length="70" mass="8294">MCFPSTQRRRNLPTLFKSLKENYGPYFLHETWKLQVRYGVKLLRLVNEMLVKKSADFAGRPQTYAFIPKA</sequence>
<evidence type="ECO:0000313" key="2">
    <source>
        <dbReference type="Proteomes" id="UP001163046"/>
    </source>
</evidence>
<protein>
    <submittedName>
        <fullName evidence="1">Uncharacterized protein</fullName>
    </submittedName>
</protein>
<keyword evidence="2" id="KW-1185">Reference proteome</keyword>
<dbReference type="Proteomes" id="UP001163046">
    <property type="component" value="Unassembled WGS sequence"/>
</dbReference>
<organism evidence="1 2">
    <name type="scientific">Desmophyllum pertusum</name>
    <dbReference type="NCBI Taxonomy" id="174260"/>
    <lineage>
        <taxon>Eukaryota</taxon>
        <taxon>Metazoa</taxon>
        <taxon>Cnidaria</taxon>
        <taxon>Anthozoa</taxon>
        <taxon>Hexacorallia</taxon>
        <taxon>Scleractinia</taxon>
        <taxon>Caryophylliina</taxon>
        <taxon>Caryophylliidae</taxon>
        <taxon>Desmophyllum</taxon>
    </lineage>
</organism>
<proteinExistence type="predicted"/>